<reference evidence="2" key="1">
    <citation type="journal article" date="2023" name="BMC Genomics">
        <title>Chromosome-level genome assemblies of Cutaneotrichosporon spp. (Trichosporonales, Basidiomycota) reveal imbalanced evolution between nucleotide sequences and chromosome synteny.</title>
        <authorList>
            <person name="Kobayashi Y."/>
            <person name="Kayamori A."/>
            <person name="Aoki K."/>
            <person name="Shiwa Y."/>
            <person name="Matsutani M."/>
            <person name="Fujita N."/>
            <person name="Sugita T."/>
            <person name="Iwasaki W."/>
            <person name="Tanaka N."/>
            <person name="Takashima M."/>
        </authorList>
    </citation>
    <scope>NUCLEOTIDE SEQUENCE</scope>
    <source>
        <strain evidence="2">HIS019</strain>
    </source>
</reference>
<dbReference type="KEGG" id="ccac:CcaHIS019_0500530"/>
<dbReference type="AlphaFoldDB" id="A0AA48L5R0"/>
<sequence>MATIQQPNNIMFEQVSITLNSETIVQKAEVTDEVAADLTILDDECYDCLNCDYESFDQWSERLSVPGTPMLSHSPAATPAEQPSTPLFAPTNPSLKSEHLSLGERLISACSYGLQALGTTALHAILPSDEDDHHLVLSPRLSPTDKTKSDAHNSSPSPSPVILLEPARPGAHVRFLVRPPRPNKTLPLSSIAAFGSSMFSVEEEESSDEEFEMFEEGAETI</sequence>
<evidence type="ECO:0000256" key="1">
    <source>
        <dbReference type="SAM" id="MobiDB-lite"/>
    </source>
</evidence>
<proteinExistence type="predicted"/>
<protein>
    <submittedName>
        <fullName evidence="2">Uncharacterized protein</fullName>
    </submittedName>
</protein>
<accession>A0AA48L5R0</accession>
<gene>
    <name evidence="2" type="ORF">CcaverHIS019_0500530</name>
</gene>
<dbReference type="RefSeq" id="XP_060457690.1">
    <property type="nucleotide sequence ID" value="XM_060601170.1"/>
</dbReference>
<dbReference type="Proteomes" id="UP001233271">
    <property type="component" value="Chromosome 5"/>
</dbReference>
<evidence type="ECO:0000313" key="2">
    <source>
        <dbReference type="EMBL" id="BEI92425.1"/>
    </source>
</evidence>
<dbReference type="EMBL" id="AP028216">
    <property type="protein sequence ID" value="BEI92425.1"/>
    <property type="molecule type" value="Genomic_DNA"/>
</dbReference>
<name>A0AA48L5R0_9TREE</name>
<dbReference type="GeneID" id="85496295"/>
<feature type="region of interest" description="Disordered" evidence="1">
    <location>
        <begin position="135"/>
        <end position="162"/>
    </location>
</feature>
<feature type="region of interest" description="Disordered" evidence="1">
    <location>
        <begin position="202"/>
        <end position="221"/>
    </location>
</feature>
<organism evidence="2 3">
    <name type="scientific">Cutaneotrichosporon cavernicola</name>
    <dbReference type="NCBI Taxonomy" id="279322"/>
    <lineage>
        <taxon>Eukaryota</taxon>
        <taxon>Fungi</taxon>
        <taxon>Dikarya</taxon>
        <taxon>Basidiomycota</taxon>
        <taxon>Agaricomycotina</taxon>
        <taxon>Tremellomycetes</taxon>
        <taxon>Trichosporonales</taxon>
        <taxon>Trichosporonaceae</taxon>
        <taxon>Cutaneotrichosporon</taxon>
    </lineage>
</organism>
<keyword evidence="3" id="KW-1185">Reference proteome</keyword>
<evidence type="ECO:0000313" key="3">
    <source>
        <dbReference type="Proteomes" id="UP001233271"/>
    </source>
</evidence>